<evidence type="ECO:0000313" key="5">
    <source>
        <dbReference type="EMBL" id="KSU88268.1"/>
    </source>
</evidence>
<evidence type="ECO:0000256" key="3">
    <source>
        <dbReference type="ARBA" id="ARBA00023163"/>
    </source>
</evidence>
<dbReference type="InterPro" id="IPR013096">
    <property type="entry name" value="Cupin_2"/>
</dbReference>
<dbReference type="Proteomes" id="UP000053681">
    <property type="component" value="Unassembled WGS sequence"/>
</dbReference>
<dbReference type="GO" id="GO:0005829">
    <property type="term" value="C:cytosol"/>
    <property type="evidence" value="ECO:0007669"/>
    <property type="project" value="TreeGrafter"/>
</dbReference>
<dbReference type="AlphaFoldDB" id="A0A0V8JMV0"/>
<proteinExistence type="predicted"/>
<gene>
    <name evidence="5" type="ORF">AS180_08955</name>
</gene>
<dbReference type="InterPro" id="IPR011051">
    <property type="entry name" value="RmlC_Cupin_sf"/>
</dbReference>
<dbReference type="InterPro" id="IPR014710">
    <property type="entry name" value="RmlC-like_jellyroll"/>
</dbReference>
<organism evidence="5 6">
    <name type="scientific">Priestia veravalensis</name>
    <dbReference type="NCBI Taxonomy" id="1414648"/>
    <lineage>
        <taxon>Bacteria</taxon>
        <taxon>Bacillati</taxon>
        <taxon>Bacillota</taxon>
        <taxon>Bacilli</taxon>
        <taxon>Bacillales</taxon>
        <taxon>Bacillaceae</taxon>
        <taxon>Priestia</taxon>
    </lineage>
</organism>
<dbReference type="SUPFAM" id="SSF47413">
    <property type="entry name" value="lambda repressor-like DNA-binding domains"/>
    <property type="match status" value="1"/>
</dbReference>
<evidence type="ECO:0000259" key="4">
    <source>
        <dbReference type="PROSITE" id="PS50943"/>
    </source>
</evidence>
<dbReference type="PANTHER" id="PTHR46797:SF23">
    <property type="entry name" value="HTH-TYPE TRANSCRIPTIONAL REGULATOR SUTR"/>
    <property type="match status" value="1"/>
</dbReference>
<evidence type="ECO:0000313" key="6">
    <source>
        <dbReference type="Proteomes" id="UP000053681"/>
    </source>
</evidence>
<dbReference type="GO" id="GO:0003700">
    <property type="term" value="F:DNA-binding transcription factor activity"/>
    <property type="evidence" value="ECO:0007669"/>
    <property type="project" value="TreeGrafter"/>
</dbReference>
<keyword evidence="2 5" id="KW-0238">DNA-binding</keyword>
<dbReference type="SUPFAM" id="SSF51182">
    <property type="entry name" value="RmlC-like cupins"/>
    <property type="match status" value="1"/>
</dbReference>
<dbReference type="RefSeq" id="WP_025911791.1">
    <property type="nucleotide sequence ID" value="NZ_KQ758642.1"/>
</dbReference>
<dbReference type="GeneID" id="93682654"/>
<dbReference type="Pfam" id="PF07883">
    <property type="entry name" value="Cupin_2"/>
    <property type="match status" value="1"/>
</dbReference>
<reference evidence="5 6" key="1">
    <citation type="submission" date="2015-11" db="EMBL/GenBank/DDBJ databases">
        <title>Bacillus caseinolyticus sp nov.</title>
        <authorList>
            <person name="Dastager S.G."/>
            <person name="Mawlankar R."/>
        </authorList>
    </citation>
    <scope>NUCLEOTIDE SEQUENCE [LARGE SCALE GENOMIC DNA]</scope>
    <source>
        <strain evidence="5 6">SGD-V-76</strain>
    </source>
</reference>
<keyword evidence="6" id="KW-1185">Reference proteome</keyword>
<keyword evidence="1" id="KW-0805">Transcription regulation</keyword>
<dbReference type="InterPro" id="IPR050807">
    <property type="entry name" value="TransReg_Diox_bact_type"/>
</dbReference>
<dbReference type="InterPro" id="IPR001387">
    <property type="entry name" value="Cro/C1-type_HTH"/>
</dbReference>
<dbReference type="InterPro" id="IPR010982">
    <property type="entry name" value="Lambda_DNA-bd_dom_sf"/>
</dbReference>
<comment type="caution">
    <text evidence="5">The sequence shown here is derived from an EMBL/GenBank/DDBJ whole genome shotgun (WGS) entry which is preliminary data.</text>
</comment>
<sequence length="184" mass="20561">MDHIQQTIAANLISIRKKRNLSLTQVSELTGVSKAMLAQIENGKSSPTVTTLWKIANGLQVSFSSFIQEQKAQVKKIQLNDLKPITDNEGSYVVFPFFPYHPEKKFEVYIVTLAPGCTHGAKSHLGEEYLLVKDGDLSVIVDGEEHELTSGDALQFPGSSPHSYINRTEKEASFFLLMYYPEPQ</sequence>
<evidence type="ECO:0000256" key="2">
    <source>
        <dbReference type="ARBA" id="ARBA00023125"/>
    </source>
</evidence>
<dbReference type="CDD" id="cd02209">
    <property type="entry name" value="cupin_XRE_C"/>
    <property type="match status" value="1"/>
</dbReference>
<protein>
    <submittedName>
        <fullName evidence="5">DNA-binding protein</fullName>
    </submittedName>
</protein>
<evidence type="ECO:0000256" key="1">
    <source>
        <dbReference type="ARBA" id="ARBA00023015"/>
    </source>
</evidence>
<keyword evidence="3" id="KW-0804">Transcription</keyword>
<dbReference type="SMART" id="SM00530">
    <property type="entry name" value="HTH_XRE"/>
    <property type="match status" value="1"/>
</dbReference>
<name>A0A0V8JMV0_9BACI</name>
<dbReference type="Gene3D" id="2.60.120.10">
    <property type="entry name" value="Jelly Rolls"/>
    <property type="match status" value="1"/>
</dbReference>
<dbReference type="PANTHER" id="PTHR46797">
    <property type="entry name" value="HTH-TYPE TRANSCRIPTIONAL REGULATOR"/>
    <property type="match status" value="1"/>
</dbReference>
<accession>A0A0V8JMV0</accession>
<dbReference type="PROSITE" id="PS50943">
    <property type="entry name" value="HTH_CROC1"/>
    <property type="match status" value="1"/>
</dbReference>
<feature type="domain" description="HTH cro/C1-type" evidence="4">
    <location>
        <begin position="12"/>
        <end position="66"/>
    </location>
</feature>
<dbReference type="GO" id="GO:0003677">
    <property type="term" value="F:DNA binding"/>
    <property type="evidence" value="ECO:0007669"/>
    <property type="project" value="UniProtKB-KW"/>
</dbReference>
<dbReference type="Pfam" id="PF01381">
    <property type="entry name" value="HTH_3"/>
    <property type="match status" value="1"/>
</dbReference>
<dbReference type="CDD" id="cd00093">
    <property type="entry name" value="HTH_XRE"/>
    <property type="match status" value="1"/>
</dbReference>
<dbReference type="Gene3D" id="1.10.260.40">
    <property type="entry name" value="lambda repressor-like DNA-binding domains"/>
    <property type="match status" value="1"/>
</dbReference>
<dbReference type="EMBL" id="LNQP01000026">
    <property type="protein sequence ID" value="KSU88268.1"/>
    <property type="molecule type" value="Genomic_DNA"/>
</dbReference>